<keyword evidence="3" id="KW-1185">Reference proteome</keyword>
<dbReference type="Gene3D" id="3.40.630.30">
    <property type="match status" value="1"/>
</dbReference>
<dbReference type="PATRIC" id="fig|1276920.7.peg.104"/>
<comment type="caution">
    <text evidence="2">The sequence shown here is derived from an EMBL/GenBank/DDBJ whole genome shotgun (WGS) entry which is preliminary data.</text>
</comment>
<proteinExistence type="predicted"/>
<accession>M7MYH2</accession>
<feature type="domain" description="N-acetyltransferase" evidence="1">
    <location>
        <begin position="22"/>
        <end position="180"/>
    </location>
</feature>
<dbReference type="PANTHER" id="PTHR43415:SF3">
    <property type="entry name" value="GNAT-FAMILY ACETYLTRANSFERASE"/>
    <property type="match status" value="1"/>
</dbReference>
<name>M7MYH2_9MICC</name>
<dbReference type="GO" id="GO:0016747">
    <property type="term" value="F:acyltransferase activity, transferring groups other than amino-acyl groups"/>
    <property type="evidence" value="ECO:0007669"/>
    <property type="project" value="InterPro"/>
</dbReference>
<dbReference type="AlphaFoldDB" id="M7MYH2"/>
<dbReference type="EC" id="2.3.1.-" evidence="2"/>
<dbReference type="STRING" id="1276920.ADIAG_00109"/>
<dbReference type="SUPFAM" id="SSF55729">
    <property type="entry name" value="Acyl-CoA N-acyltransferases (Nat)"/>
    <property type="match status" value="1"/>
</dbReference>
<evidence type="ECO:0000313" key="2">
    <source>
        <dbReference type="EMBL" id="EMR00102.1"/>
    </source>
</evidence>
<evidence type="ECO:0000259" key="1">
    <source>
        <dbReference type="PROSITE" id="PS51186"/>
    </source>
</evidence>
<keyword evidence="2" id="KW-0808">Transferase</keyword>
<dbReference type="InterPro" id="IPR016181">
    <property type="entry name" value="Acyl_CoA_acyltransferase"/>
</dbReference>
<organism evidence="2 3">
    <name type="scientific">Paeniglutamicibacter gangotriensis Lz1y</name>
    <dbReference type="NCBI Taxonomy" id="1276920"/>
    <lineage>
        <taxon>Bacteria</taxon>
        <taxon>Bacillati</taxon>
        <taxon>Actinomycetota</taxon>
        <taxon>Actinomycetes</taxon>
        <taxon>Micrococcales</taxon>
        <taxon>Micrococcaceae</taxon>
        <taxon>Paeniglutamicibacter</taxon>
    </lineage>
</organism>
<sequence>MGSSRLVASLYLGQMSKPDGQVSLRGLVFSDASAIARWAADPEFCRAAGWSRDLAPDEHLTFQRNMVLAPPPELLRLGVEFSGVLVGYIDLYGTEPGRRELGFLIGERRLWGRGLGRRAAAAGLEHGFGHLGLHEIWAEAVEANVRSTAILYALGFSPGGTGAEDDFMGVPSVYRRFTLSATDWAAGGRGPLAPYDG</sequence>
<dbReference type="PROSITE" id="PS51186">
    <property type="entry name" value="GNAT"/>
    <property type="match status" value="1"/>
</dbReference>
<reference evidence="2 3" key="1">
    <citation type="journal article" date="2013" name="Genome Announc.">
        <title>Draft Genome Sequence of Arthrobacter gangotriensis Strain Lz1yT, Isolated from a Penguin Rookery Soil Sample Collected in Antarctica, near the Indian Station Dakshin Gangotri.</title>
        <authorList>
            <person name="Shivaji S."/>
            <person name="Ara S."/>
            <person name="Bandi S."/>
            <person name="Singh A."/>
            <person name="Kumar Pinnaka A."/>
        </authorList>
    </citation>
    <scope>NUCLEOTIDE SEQUENCE [LARGE SCALE GENOMIC DNA]</scope>
    <source>
        <strain evidence="2 3">Lz1y</strain>
    </source>
</reference>
<dbReference type="InterPro" id="IPR000182">
    <property type="entry name" value="GNAT_dom"/>
</dbReference>
<keyword evidence="2" id="KW-0012">Acyltransferase</keyword>
<evidence type="ECO:0000313" key="3">
    <source>
        <dbReference type="Proteomes" id="UP000012015"/>
    </source>
</evidence>
<dbReference type="PANTHER" id="PTHR43415">
    <property type="entry name" value="SPERMIDINE N(1)-ACETYLTRANSFERASE"/>
    <property type="match status" value="1"/>
</dbReference>
<dbReference type="eggNOG" id="COG1670">
    <property type="taxonomic scope" value="Bacteria"/>
</dbReference>
<protein>
    <submittedName>
        <fullName evidence="2">Acetyltransferase</fullName>
        <ecNumber evidence="2">2.3.1.-</ecNumber>
    </submittedName>
</protein>
<dbReference type="Pfam" id="PF13302">
    <property type="entry name" value="Acetyltransf_3"/>
    <property type="match status" value="1"/>
</dbReference>
<gene>
    <name evidence="2" type="ORF">ADIAG_00109</name>
</gene>
<dbReference type="Proteomes" id="UP000012015">
    <property type="component" value="Unassembled WGS sequence"/>
</dbReference>
<dbReference type="EMBL" id="AOCK01000001">
    <property type="protein sequence ID" value="EMR00102.1"/>
    <property type="molecule type" value="Genomic_DNA"/>
</dbReference>